<organism evidence="1 2">
    <name type="scientific">Fistulifera solaris</name>
    <name type="common">Oleaginous diatom</name>
    <dbReference type="NCBI Taxonomy" id="1519565"/>
    <lineage>
        <taxon>Eukaryota</taxon>
        <taxon>Sar</taxon>
        <taxon>Stramenopiles</taxon>
        <taxon>Ochrophyta</taxon>
        <taxon>Bacillariophyta</taxon>
        <taxon>Bacillariophyceae</taxon>
        <taxon>Bacillariophycidae</taxon>
        <taxon>Naviculales</taxon>
        <taxon>Naviculaceae</taxon>
        <taxon>Fistulifera</taxon>
    </lineage>
</organism>
<proteinExistence type="predicted"/>
<dbReference type="OrthoDB" id="41282at2759"/>
<gene>
    <name evidence="1" type="ORF">FisN_1Hh699</name>
</gene>
<dbReference type="Proteomes" id="UP000198406">
    <property type="component" value="Unassembled WGS sequence"/>
</dbReference>
<name>A0A1Z5JN26_FISSO</name>
<reference evidence="1 2" key="1">
    <citation type="journal article" date="2015" name="Plant Cell">
        <title>Oil accumulation by the oleaginous diatom Fistulifera solaris as revealed by the genome and transcriptome.</title>
        <authorList>
            <person name="Tanaka T."/>
            <person name="Maeda Y."/>
            <person name="Veluchamy A."/>
            <person name="Tanaka M."/>
            <person name="Abida H."/>
            <person name="Marechal E."/>
            <person name="Bowler C."/>
            <person name="Muto M."/>
            <person name="Sunaga Y."/>
            <person name="Tanaka M."/>
            <person name="Yoshino T."/>
            <person name="Taniguchi T."/>
            <person name="Fukuda Y."/>
            <person name="Nemoto M."/>
            <person name="Matsumoto M."/>
            <person name="Wong P.S."/>
            <person name="Aburatani S."/>
            <person name="Fujibuchi W."/>
        </authorList>
    </citation>
    <scope>NUCLEOTIDE SEQUENCE [LARGE SCALE GENOMIC DNA]</scope>
    <source>
        <strain evidence="1 2">JPCC DA0580</strain>
    </source>
</reference>
<evidence type="ECO:0000313" key="2">
    <source>
        <dbReference type="Proteomes" id="UP000198406"/>
    </source>
</evidence>
<evidence type="ECO:0000313" key="1">
    <source>
        <dbReference type="EMBL" id="GAX15262.1"/>
    </source>
</evidence>
<dbReference type="EMBL" id="BDSP01000089">
    <property type="protein sequence ID" value="GAX15262.1"/>
    <property type="molecule type" value="Genomic_DNA"/>
</dbReference>
<keyword evidence="2" id="KW-1185">Reference proteome</keyword>
<dbReference type="InParanoid" id="A0A1Z5JN26"/>
<sequence length="336" mass="37941">MLLYSVQGTVQINLKLAIHSIILFFTMASQDIIPESTDAFATQSTNEIVAYERENITLSTPPPKSPGFVFLSEEKHVPQKLYNLQEISLRRKEDFQSNIYELELRVAGLFARMAEESMDRQNALQDVLTNDLYQPLQAVIADLQLGSDNDCLSATSSWIRLEGRLAALDTKMTQSVHVEIKDALDEKLEDLLAKLQYQIQPDAKLELYKVNKREASLFHRFEELVGSMARRLLEERITLQAAIARTSHQIATMEDLDQQKGEIILEKIGKLRALLEEERAIRLAQDARIMQLIQQQEATTKEALMEVVGSGSDEAINLKNLSLSSVNDGTHKESPS</sequence>
<comment type="caution">
    <text evidence="1">The sequence shown here is derived from an EMBL/GenBank/DDBJ whole genome shotgun (WGS) entry which is preliminary data.</text>
</comment>
<dbReference type="AlphaFoldDB" id="A0A1Z5JN26"/>
<accession>A0A1Z5JN26</accession>
<protein>
    <submittedName>
        <fullName evidence="1">Uncharacterized protein</fullName>
    </submittedName>
</protein>